<dbReference type="OrthoDB" id="5949854at2759"/>
<comment type="caution">
    <text evidence="1">The sequence shown here is derived from an EMBL/GenBank/DDBJ whole genome shotgun (WGS) entry which is preliminary data.</text>
</comment>
<gene>
    <name evidence="1" type="ORF">PACLA_8A082915</name>
</gene>
<evidence type="ECO:0000313" key="1">
    <source>
        <dbReference type="EMBL" id="CAB4025851.1"/>
    </source>
</evidence>
<dbReference type="Proteomes" id="UP001152795">
    <property type="component" value="Unassembled WGS sequence"/>
</dbReference>
<accession>A0A7D9L5T7</accession>
<reference evidence="1" key="1">
    <citation type="submission" date="2020-04" db="EMBL/GenBank/DDBJ databases">
        <authorList>
            <person name="Alioto T."/>
            <person name="Alioto T."/>
            <person name="Gomez Garrido J."/>
        </authorList>
    </citation>
    <scope>NUCLEOTIDE SEQUENCE</scope>
    <source>
        <strain evidence="1">A484AB</strain>
    </source>
</reference>
<sequence>MDGKLLLSTHFETVLANRDCDLTTLQPCNHSEADTRILLHLAHAVQQGHTTTYVRTVDSDVVVIDSQVFRYARPIGALGWFLNRKKYCDIPVHVRHSNLGPSKSLALPLFQSLTGCDTTSQFLDCSKKTAWAACTSLSDLTDTLVSLTEDPTLFSIDFVHMQRIERFVVLIYSKGCGVARVNEARHRLFTNGSRSLENLQPTQAALFQHVKRGLLQASFYWDKATSIQQEIPNFLSRADIKMEPLADIKMHLYGPHSQMLQWHAPFYCTPLATRHAN</sequence>
<keyword evidence="2" id="KW-1185">Reference proteome</keyword>
<protein>
    <submittedName>
        <fullName evidence="1">Uncharacterized protein</fullName>
    </submittedName>
</protein>
<dbReference type="EMBL" id="CACRXK020013857">
    <property type="protein sequence ID" value="CAB4025851.1"/>
    <property type="molecule type" value="Genomic_DNA"/>
</dbReference>
<evidence type="ECO:0000313" key="2">
    <source>
        <dbReference type="Proteomes" id="UP001152795"/>
    </source>
</evidence>
<dbReference type="AlphaFoldDB" id="A0A7D9L5T7"/>
<proteinExistence type="predicted"/>
<organism evidence="1 2">
    <name type="scientific">Paramuricea clavata</name>
    <name type="common">Red gorgonian</name>
    <name type="synonym">Violescent sea-whip</name>
    <dbReference type="NCBI Taxonomy" id="317549"/>
    <lineage>
        <taxon>Eukaryota</taxon>
        <taxon>Metazoa</taxon>
        <taxon>Cnidaria</taxon>
        <taxon>Anthozoa</taxon>
        <taxon>Octocorallia</taxon>
        <taxon>Malacalcyonacea</taxon>
        <taxon>Plexauridae</taxon>
        <taxon>Paramuricea</taxon>
    </lineage>
</organism>
<name>A0A7D9L5T7_PARCT</name>